<evidence type="ECO:0000313" key="4">
    <source>
        <dbReference type="EMBL" id="STC89099.1"/>
    </source>
</evidence>
<dbReference type="InterPro" id="IPR029787">
    <property type="entry name" value="Nucleotide_cyclase"/>
</dbReference>
<dbReference type="PROSITE" id="PS50887">
    <property type="entry name" value="GGDEF"/>
    <property type="match status" value="1"/>
</dbReference>
<dbReference type="Gene3D" id="3.30.70.270">
    <property type="match status" value="1"/>
</dbReference>
<dbReference type="SMART" id="SM00267">
    <property type="entry name" value="GGDEF"/>
    <property type="match status" value="1"/>
</dbReference>
<organism evidence="4 5">
    <name type="scientific">Edwardsiella hoshinae</name>
    <dbReference type="NCBI Taxonomy" id="93378"/>
    <lineage>
        <taxon>Bacteria</taxon>
        <taxon>Pseudomonadati</taxon>
        <taxon>Pseudomonadota</taxon>
        <taxon>Gammaproteobacteria</taxon>
        <taxon>Enterobacterales</taxon>
        <taxon>Hafniaceae</taxon>
        <taxon>Edwardsiella</taxon>
    </lineage>
</organism>
<dbReference type="PANTHER" id="PTHR33121:SF70">
    <property type="entry name" value="SIGNALING PROTEIN YKOW"/>
    <property type="match status" value="1"/>
</dbReference>
<reference evidence="4 5" key="1">
    <citation type="submission" date="2018-06" db="EMBL/GenBank/DDBJ databases">
        <authorList>
            <consortium name="Pathogen Informatics"/>
            <person name="Doyle S."/>
        </authorList>
    </citation>
    <scope>NUCLEOTIDE SEQUENCE [LARGE SCALE GENOMIC DNA]</scope>
    <source>
        <strain evidence="4 5">NCTC12121</strain>
    </source>
</reference>
<dbReference type="PANTHER" id="PTHR33121">
    <property type="entry name" value="CYCLIC DI-GMP PHOSPHODIESTERASE PDEF"/>
    <property type="match status" value="1"/>
</dbReference>
<dbReference type="SUPFAM" id="SSF55073">
    <property type="entry name" value="Nucleotide cyclase"/>
    <property type="match status" value="1"/>
</dbReference>
<dbReference type="GO" id="GO:0071111">
    <property type="term" value="F:cyclic-guanylate-specific phosphodiesterase activity"/>
    <property type="evidence" value="ECO:0007669"/>
    <property type="project" value="InterPro"/>
</dbReference>
<feature type="domain" description="GGDEF" evidence="3">
    <location>
        <begin position="337"/>
        <end position="462"/>
    </location>
</feature>
<dbReference type="EMBL" id="UFXZ01000001">
    <property type="protein sequence ID" value="STC89099.1"/>
    <property type="molecule type" value="Genomic_DNA"/>
</dbReference>
<keyword evidence="2" id="KW-0472">Membrane</keyword>
<proteinExistence type="predicted"/>
<feature type="transmembrane region" description="Helical" evidence="2">
    <location>
        <begin position="250"/>
        <end position="268"/>
    </location>
</feature>
<feature type="region of interest" description="Disordered" evidence="1">
    <location>
        <begin position="457"/>
        <end position="479"/>
    </location>
</feature>
<protein>
    <submittedName>
        <fullName evidence="4">Putative diguanylate cyclase YedQ</fullName>
    </submittedName>
</protein>
<sequence length="479" mass="54763">MVLERTLRRAVAGLFVILFISSAALVIYSSAREWQNMRLVTSAIVNGISKSQLDNDNRNIQRRSKIIEYVTERADQDMDLFSVARDLHWGSSVYLLDGAHLRLLDQGAHDWLSNDKKQALIAKLQSHHQRYWYGHLERGETVLPYLKYTTRTGKILLFLLDINGLEKVLDEHSATTPIYLYVFDQENRLIARSANAPAQLPDSIRGDNLQASRPFEIKVSQQNALLNGKQATLVGYIPAAYLLKLIGFNLLYFILSFSCAIFFLRYFYKKIKREIEQERETFLAGKTPSHAHGLFFNDAVKRRVELDNHALLRDPLTKLYNRRKYDYDIAQRLYQKFPFYLLLLELDAPPSDDTSAAHEEEELRLTQLAALFAQYQEGWRFYRLGGDVFAALLDKRHVADRRALAQCCDALLAEAAQQQASLSIGASDSAEASERLVLQTLADNRLYISKHRGKNCATLPPERPEASSPAVRPDDWPVQ</sequence>
<name>A0A376DGJ9_9GAMM</name>
<dbReference type="OrthoDB" id="1744800at2"/>
<dbReference type="Pfam" id="PF00990">
    <property type="entry name" value="GGDEF"/>
    <property type="match status" value="1"/>
</dbReference>
<keyword evidence="2" id="KW-1133">Transmembrane helix</keyword>
<evidence type="ECO:0000256" key="2">
    <source>
        <dbReference type="SAM" id="Phobius"/>
    </source>
</evidence>
<dbReference type="InterPro" id="IPR000160">
    <property type="entry name" value="GGDEF_dom"/>
</dbReference>
<dbReference type="STRING" id="93378.A9798_09910"/>
<dbReference type="Proteomes" id="UP000255248">
    <property type="component" value="Unassembled WGS sequence"/>
</dbReference>
<dbReference type="AlphaFoldDB" id="A0A376DGJ9"/>
<evidence type="ECO:0000256" key="1">
    <source>
        <dbReference type="SAM" id="MobiDB-lite"/>
    </source>
</evidence>
<evidence type="ECO:0000259" key="3">
    <source>
        <dbReference type="PROSITE" id="PS50887"/>
    </source>
</evidence>
<accession>A0A376DGJ9</accession>
<gene>
    <name evidence="4" type="ORF">NCTC12121_02033</name>
</gene>
<keyword evidence="2" id="KW-0812">Transmembrane</keyword>
<dbReference type="InterPro" id="IPR043128">
    <property type="entry name" value="Rev_trsase/Diguanyl_cyclase"/>
</dbReference>
<dbReference type="InterPro" id="IPR050706">
    <property type="entry name" value="Cyclic-di-GMP_PDE-like"/>
</dbReference>
<evidence type="ECO:0000313" key="5">
    <source>
        <dbReference type="Proteomes" id="UP000255248"/>
    </source>
</evidence>
<dbReference type="RefSeq" id="WP_024523681.1">
    <property type="nucleotide sequence ID" value="NZ_CP065626.1"/>
</dbReference>